<evidence type="ECO:0000256" key="6">
    <source>
        <dbReference type="ARBA" id="ARBA00061336"/>
    </source>
</evidence>
<keyword evidence="3 7" id="KW-0547">Nucleotide-binding</keyword>
<comment type="similarity">
    <text evidence="6 7">Belongs to the ATP-dependent AMP-binding enzyme family. DltA subfamily.</text>
</comment>
<dbReference type="InterPro" id="IPR020845">
    <property type="entry name" value="AMP-binding_CS"/>
</dbReference>
<dbReference type="InterPro" id="IPR045851">
    <property type="entry name" value="AMP-bd_C_sf"/>
</dbReference>
<proteinExistence type="inferred from homology"/>
<dbReference type="HAMAP" id="MF_00593">
    <property type="entry name" value="DltA"/>
    <property type="match status" value="1"/>
</dbReference>
<keyword evidence="1 7" id="KW-0963">Cytoplasm</keyword>
<protein>
    <recommendedName>
        <fullName evidence="7">D-alanine--D-alanyl carrier protein ligase</fullName>
        <shortName evidence="7">DCL</shortName>
        <ecNumber evidence="7">6.2.1.54</ecNumber>
    </recommendedName>
    <alternativeName>
        <fullName evidence="7">D-alanine--poly(phosphoribitol) ligase subunit 1</fullName>
    </alternativeName>
    <alternativeName>
        <fullName evidence="7">D-alanine-activating enzyme</fullName>
        <shortName evidence="7">DAE</shortName>
    </alternativeName>
</protein>
<feature type="binding site" evidence="7">
    <location>
        <position position="302"/>
    </location>
    <ligand>
        <name>D-alanine</name>
        <dbReference type="ChEBI" id="CHEBI:57416"/>
    </ligand>
</feature>
<dbReference type="SUPFAM" id="SSF56801">
    <property type="entry name" value="Acetyl-CoA synthetase-like"/>
    <property type="match status" value="1"/>
</dbReference>
<feature type="domain" description="AMP-dependent synthetase/ligase" evidence="8">
    <location>
        <begin position="12"/>
        <end position="361"/>
    </location>
</feature>
<dbReference type="NCBIfam" id="NF003417">
    <property type="entry name" value="PRK04813.1"/>
    <property type="match status" value="1"/>
</dbReference>
<sequence>MKITNVIQAIDQIAEKTPERIAYDYLGKTHTYQELKHYSDALAEKITQMNLAPQTPIMVYGEQTFEMIATFLGCVKSGHAYIPIDKHSSNDRLTMIQEIANPAACIAVESLPIQLTGVSVITPSELHQIFQQNANKIVKNAVHGNQNFYIIFTSGTTGKPKGVQISHQNLTSFVNWMLADFELPSHPTSLAQAPYSFDLSVMSLYPTLVSGGTLKVLPKNVTDNFKQLFEYLPEMKLNVWVSTPSFVDICLLEPTFDAEHLPDLSHFLFCGEELTHQTAELLKQRFPTAKIFNTYGPTETTVAVTAVEITQKVLNDYERLPIGKAKSDTIIEIVNDKGAVLPDGEEGEIVISGPGVSKGYLNNPLKTAHAFQSVGNHHIYHSGDLGKKDRNGMLRYLGRLDFQIKLHGYRIELEEVNHFLNAQKLIKQGVAVPKYDVNHKVSQLVAYVIAQETDAAETSIALTRAIKTDLQKTMMPYMVPNRFVFKNKLPLTANGKIDIKFIMSEVNS</sequence>
<dbReference type="CDD" id="cd05945">
    <property type="entry name" value="DltA"/>
    <property type="match status" value="1"/>
</dbReference>
<dbReference type="InterPro" id="IPR044507">
    <property type="entry name" value="DltA-like"/>
</dbReference>
<evidence type="ECO:0000256" key="1">
    <source>
        <dbReference type="ARBA" id="ARBA00022490"/>
    </source>
</evidence>
<dbReference type="InterPro" id="IPR025110">
    <property type="entry name" value="AMP-bd_C"/>
</dbReference>
<dbReference type="PATRIC" id="fig|319653.3.peg.673"/>
<reference evidence="10 12" key="1">
    <citation type="journal article" date="2015" name="Genome Announc.">
        <title>Expanding the biotechnology potential of lactobacilli through comparative genomics of 213 strains and associated genera.</title>
        <authorList>
            <person name="Sun Z."/>
            <person name="Harris H.M."/>
            <person name="McCann A."/>
            <person name="Guo C."/>
            <person name="Argimon S."/>
            <person name="Zhang W."/>
            <person name="Yang X."/>
            <person name="Jeffery I.B."/>
            <person name="Cooney J.C."/>
            <person name="Kagawa T.F."/>
            <person name="Liu W."/>
            <person name="Song Y."/>
            <person name="Salvetti E."/>
            <person name="Wrobel A."/>
            <person name="Rasinkangas P."/>
            <person name="Parkhill J."/>
            <person name="Rea M.C."/>
            <person name="O'Sullivan O."/>
            <person name="Ritari J."/>
            <person name="Douillard F.P."/>
            <person name="Paul Ross R."/>
            <person name="Yang R."/>
            <person name="Briner A.E."/>
            <person name="Felis G.E."/>
            <person name="de Vos W.M."/>
            <person name="Barrangou R."/>
            <person name="Klaenhammer T.R."/>
            <person name="Caufield P.W."/>
            <person name="Cui Y."/>
            <person name="Zhang H."/>
            <person name="O'Toole P.W."/>
        </authorList>
    </citation>
    <scope>NUCLEOTIDE SEQUENCE [LARGE SCALE GENOMIC DNA]</scope>
    <source>
        <strain evidence="10 12">DSM 22301</strain>
    </source>
</reference>
<evidence type="ECO:0000256" key="4">
    <source>
        <dbReference type="ARBA" id="ARBA00022840"/>
    </source>
</evidence>
<dbReference type="InterPro" id="IPR010071">
    <property type="entry name" value="AA_adenyl_dom"/>
</dbReference>
<gene>
    <name evidence="7" type="primary">dltA</name>
    <name evidence="10" type="ORF">IV87_GL000662</name>
    <name evidence="11" type="ORF">SAMN04487973_11734</name>
</gene>
<evidence type="ECO:0000313" key="10">
    <source>
        <dbReference type="EMBL" id="KRN81944.1"/>
    </source>
</evidence>
<feature type="binding site" evidence="7">
    <location>
        <position position="496"/>
    </location>
    <ligand>
        <name>D-alanine</name>
        <dbReference type="ChEBI" id="CHEBI:57416"/>
    </ligand>
</feature>
<evidence type="ECO:0000256" key="2">
    <source>
        <dbReference type="ARBA" id="ARBA00022598"/>
    </source>
</evidence>
<dbReference type="Pfam" id="PF13193">
    <property type="entry name" value="AMP-binding_C"/>
    <property type="match status" value="1"/>
</dbReference>
<dbReference type="GO" id="GO:0070395">
    <property type="term" value="P:lipoteichoic acid biosynthetic process"/>
    <property type="evidence" value="ECO:0007669"/>
    <property type="project" value="UniProtKB-UniRule"/>
</dbReference>
<dbReference type="GO" id="GO:0005524">
    <property type="term" value="F:ATP binding"/>
    <property type="evidence" value="ECO:0007669"/>
    <property type="project" value="UniProtKB-KW"/>
</dbReference>
<dbReference type="EC" id="6.2.1.54" evidence="7"/>
<feature type="binding site" evidence="7">
    <location>
        <begin position="293"/>
        <end position="298"/>
    </location>
    <ligand>
        <name>ATP</name>
        <dbReference type="ChEBI" id="CHEBI:30616"/>
    </ligand>
</feature>
<evidence type="ECO:0000256" key="3">
    <source>
        <dbReference type="ARBA" id="ARBA00022741"/>
    </source>
</evidence>
<dbReference type="InterPro" id="IPR010072">
    <property type="entry name" value="DltA"/>
</dbReference>
<dbReference type="Gene3D" id="3.40.50.12780">
    <property type="entry name" value="N-terminal domain of ligase-like"/>
    <property type="match status" value="1"/>
</dbReference>
<evidence type="ECO:0000313" key="11">
    <source>
        <dbReference type="EMBL" id="SER78985.1"/>
    </source>
</evidence>
<dbReference type="EMBL" id="JQBY01000017">
    <property type="protein sequence ID" value="KRN81944.1"/>
    <property type="molecule type" value="Genomic_DNA"/>
</dbReference>
<dbReference type="NCBIfam" id="TIGR01733">
    <property type="entry name" value="AA-adenyl-dom"/>
    <property type="match status" value="1"/>
</dbReference>
<dbReference type="RefSeq" id="WP_057807104.1">
    <property type="nucleotide sequence ID" value="NZ_BJYP01000031.1"/>
</dbReference>
<dbReference type="Pfam" id="PF00501">
    <property type="entry name" value="AMP-binding"/>
    <property type="match status" value="1"/>
</dbReference>
<dbReference type="InterPro" id="IPR042099">
    <property type="entry name" value="ANL_N_sf"/>
</dbReference>
<feature type="binding site" evidence="7">
    <location>
        <position position="198"/>
    </location>
    <ligand>
        <name>D-alanine</name>
        <dbReference type="ChEBI" id="CHEBI:57416"/>
    </ligand>
</feature>
<dbReference type="NCBIfam" id="TIGR01734">
    <property type="entry name" value="D-ala-DACP-lig"/>
    <property type="match status" value="1"/>
</dbReference>
<evidence type="ECO:0000259" key="8">
    <source>
        <dbReference type="Pfam" id="PF00501"/>
    </source>
</evidence>
<comment type="pathway">
    <text evidence="7">Cell wall biogenesis; lipoteichoic acid biosynthesis.</text>
</comment>
<feature type="binding site" evidence="7">
    <location>
        <position position="384"/>
    </location>
    <ligand>
        <name>ATP</name>
        <dbReference type="ChEBI" id="CHEBI:30616"/>
    </ligand>
</feature>
<feature type="binding site" evidence="7">
    <location>
        <position position="496"/>
    </location>
    <ligand>
        <name>ATP</name>
        <dbReference type="ChEBI" id="CHEBI:30616"/>
    </ligand>
</feature>
<dbReference type="GO" id="GO:0005737">
    <property type="term" value="C:cytoplasm"/>
    <property type="evidence" value="ECO:0007669"/>
    <property type="project" value="UniProtKB-SubCell"/>
</dbReference>
<feature type="domain" description="AMP-binding enzyme C-terminal" evidence="9">
    <location>
        <begin position="419"/>
        <end position="496"/>
    </location>
</feature>
<dbReference type="GeneID" id="76044025"/>
<dbReference type="Proteomes" id="UP000051749">
    <property type="component" value="Unassembled WGS sequence"/>
</dbReference>
<dbReference type="InterPro" id="IPR000873">
    <property type="entry name" value="AMP-dep_synth/lig_dom"/>
</dbReference>
<evidence type="ECO:0000313" key="13">
    <source>
        <dbReference type="Proteomes" id="UP000182818"/>
    </source>
</evidence>
<dbReference type="OrthoDB" id="9765680at2"/>
<dbReference type="PANTHER" id="PTHR45398:SF1">
    <property type="entry name" value="ENZYME, PUTATIVE (JCVI)-RELATED"/>
    <property type="match status" value="1"/>
</dbReference>
<feature type="binding site" evidence="7">
    <location>
        <begin position="153"/>
        <end position="154"/>
    </location>
    <ligand>
        <name>ATP</name>
        <dbReference type="ChEBI" id="CHEBI:30616"/>
    </ligand>
</feature>
<comment type="caution">
    <text evidence="10">The sequence shown here is derived from an EMBL/GenBank/DDBJ whole genome shotgun (WGS) entry which is preliminary data.</text>
</comment>
<dbReference type="Gene3D" id="3.30.300.30">
    <property type="match status" value="1"/>
</dbReference>
<comment type="catalytic activity">
    <reaction evidence="7">
        <text>holo-[D-alanyl-carrier protein] + D-alanine + ATP = D-alanyl-[D-alanyl-carrier protein] + AMP + diphosphate</text>
        <dbReference type="Rhea" id="RHEA:55132"/>
        <dbReference type="Rhea" id="RHEA-COMP:14102"/>
        <dbReference type="Rhea" id="RHEA-COMP:14103"/>
        <dbReference type="ChEBI" id="CHEBI:30616"/>
        <dbReference type="ChEBI" id="CHEBI:33019"/>
        <dbReference type="ChEBI" id="CHEBI:57416"/>
        <dbReference type="ChEBI" id="CHEBI:64479"/>
        <dbReference type="ChEBI" id="CHEBI:138620"/>
        <dbReference type="ChEBI" id="CHEBI:456215"/>
        <dbReference type="EC" id="6.2.1.54"/>
    </reaction>
</comment>
<accession>A0A0R2JXQ8</accession>
<name>A0A0R2JXQ8_9LACO</name>
<dbReference type="PROSITE" id="PS00455">
    <property type="entry name" value="AMP_BINDING"/>
    <property type="match status" value="1"/>
</dbReference>
<dbReference type="GO" id="GO:0047473">
    <property type="term" value="F:D-alanine [D-alanyl carrier protein] ligase activity"/>
    <property type="evidence" value="ECO:0007669"/>
    <property type="project" value="UniProtKB-UniRule"/>
</dbReference>
<keyword evidence="13" id="KW-1185">Reference proteome</keyword>
<evidence type="ECO:0000313" key="12">
    <source>
        <dbReference type="Proteomes" id="UP000051749"/>
    </source>
</evidence>
<organism evidence="10 12">
    <name type="scientific">Pediococcus ethanolidurans</name>
    <dbReference type="NCBI Taxonomy" id="319653"/>
    <lineage>
        <taxon>Bacteria</taxon>
        <taxon>Bacillati</taxon>
        <taxon>Bacillota</taxon>
        <taxon>Bacilli</taxon>
        <taxon>Lactobacillales</taxon>
        <taxon>Lactobacillaceae</taxon>
        <taxon>Pediococcus</taxon>
    </lineage>
</organism>
<dbReference type="Proteomes" id="UP000182818">
    <property type="component" value="Unassembled WGS sequence"/>
</dbReference>
<dbReference type="UniPathway" id="UPA00556"/>
<dbReference type="FunFam" id="3.30.300.30:FF:000012">
    <property type="entry name" value="D-alanine--D-alanyl carrier protein ligase"/>
    <property type="match status" value="1"/>
</dbReference>
<evidence type="ECO:0000259" key="9">
    <source>
        <dbReference type="Pfam" id="PF13193"/>
    </source>
</evidence>
<evidence type="ECO:0000256" key="5">
    <source>
        <dbReference type="ARBA" id="ARBA00054605"/>
    </source>
</evidence>
<dbReference type="STRING" id="319653.SAMN04487973_11734"/>
<evidence type="ECO:0000256" key="7">
    <source>
        <dbReference type="HAMAP-Rule" id="MF_00593"/>
    </source>
</evidence>
<dbReference type="EMBL" id="FOGK01000017">
    <property type="protein sequence ID" value="SER78985.1"/>
    <property type="molecule type" value="Genomic_DNA"/>
</dbReference>
<dbReference type="AlphaFoldDB" id="A0A0R2JXQ8"/>
<feature type="binding site" evidence="7">
    <location>
        <begin position="396"/>
        <end position="399"/>
    </location>
    <ligand>
        <name>ATP</name>
        <dbReference type="ChEBI" id="CHEBI:30616"/>
    </ligand>
</feature>
<dbReference type="PANTHER" id="PTHR45398">
    <property type="match status" value="1"/>
</dbReference>
<keyword evidence="4 7" id="KW-0067">ATP-binding</keyword>
<comment type="subcellular location">
    <subcellularLocation>
        <location evidence="7">Cytoplasm</location>
    </subcellularLocation>
</comment>
<reference evidence="11 13" key="2">
    <citation type="submission" date="2016-10" db="EMBL/GenBank/DDBJ databases">
        <authorList>
            <person name="Varghese N."/>
            <person name="Submissions S."/>
        </authorList>
    </citation>
    <scope>NUCLEOTIDE SEQUENCE [LARGE SCALE GENOMIC DNA]</scope>
    <source>
        <strain evidence="11 13">CGMCC 1.3889</strain>
    </source>
</reference>
<keyword evidence="2 7" id="KW-0436">Ligase</keyword>
<comment type="function">
    <text evidence="5 7">Catalyzes the first step in the D-alanylation of lipoteichoic acid (LTA), the activation of D-alanine and its transfer onto the D-alanyl carrier protein (Dcp) DltC. In an ATP-dependent two-step reaction, forms a high energy D-alanyl-AMP intermediate, followed by transfer of the D-alanyl residue as a thiol ester to the phosphopantheinyl prosthetic group of the Dcp. D-alanylation of LTA plays an important role in modulating the properties of the cell wall in Gram-positive bacteria, influencing the net charge of the cell wall.</text>
</comment>